<dbReference type="Proteomes" id="UP001341281">
    <property type="component" value="Chromosome 01"/>
</dbReference>
<dbReference type="AlphaFoldDB" id="A0AAQ3PJU5"/>
<reference evidence="2 3" key="1">
    <citation type="submission" date="2024-02" db="EMBL/GenBank/DDBJ databases">
        <title>High-quality chromosome-scale genome assembly of Pensacola bahiagrass (Paspalum notatum Flugge var. saurae).</title>
        <authorList>
            <person name="Vega J.M."/>
            <person name="Podio M."/>
            <person name="Orjuela J."/>
            <person name="Siena L.A."/>
            <person name="Pessino S.C."/>
            <person name="Combes M.C."/>
            <person name="Mariac C."/>
            <person name="Albertini E."/>
            <person name="Pupilli F."/>
            <person name="Ortiz J.P.A."/>
            <person name="Leblanc O."/>
        </authorList>
    </citation>
    <scope>NUCLEOTIDE SEQUENCE [LARGE SCALE GENOMIC DNA]</scope>
    <source>
        <strain evidence="2">R1</strain>
        <tissue evidence="2">Leaf</tissue>
    </source>
</reference>
<organism evidence="2 3">
    <name type="scientific">Paspalum notatum var. saurae</name>
    <dbReference type="NCBI Taxonomy" id="547442"/>
    <lineage>
        <taxon>Eukaryota</taxon>
        <taxon>Viridiplantae</taxon>
        <taxon>Streptophyta</taxon>
        <taxon>Embryophyta</taxon>
        <taxon>Tracheophyta</taxon>
        <taxon>Spermatophyta</taxon>
        <taxon>Magnoliopsida</taxon>
        <taxon>Liliopsida</taxon>
        <taxon>Poales</taxon>
        <taxon>Poaceae</taxon>
        <taxon>PACMAD clade</taxon>
        <taxon>Panicoideae</taxon>
        <taxon>Andropogonodae</taxon>
        <taxon>Paspaleae</taxon>
        <taxon>Paspalinae</taxon>
        <taxon>Paspalum</taxon>
    </lineage>
</organism>
<sequence>MTPSRAENAPACRSYYHFTNTRTTTRRHANLGPEKLSEDPDEDDYFDSTRGHHSDTSLLQIL</sequence>
<dbReference type="EMBL" id="CP144745">
    <property type="protein sequence ID" value="WVZ48718.1"/>
    <property type="molecule type" value="Genomic_DNA"/>
</dbReference>
<evidence type="ECO:0000313" key="3">
    <source>
        <dbReference type="Proteomes" id="UP001341281"/>
    </source>
</evidence>
<name>A0AAQ3PJU5_PASNO</name>
<proteinExistence type="predicted"/>
<evidence type="ECO:0000256" key="1">
    <source>
        <dbReference type="SAM" id="MobiDB-lite"/>
    </source>
</evidence>
<gene>
    <name evidence="2" type="ORF">U9M48_000137</name>
</gene>
<keyword evidence="3" id="KW-1185">Reference proteome</keyword>
<protein>
    <submittedName>
        <fullName evidence="2">Uncharacterized protein</fullName>
    </submittedName>
</protein>
<accession>A0AAQ3PJU5</accession>
<evidence type="ECO:0000313" key="2">
    <source>
        <dbReference type="EMBL" id="WVZ48718.1"/>
    </source>
</evidence>
<feature type="region of interest" description="Disordered" evidence="1">
    <location>
        <begin position="23"/>
        <end position="62"/>
    </location>
</feature>